<proteinExistence type="predicted"/>
<accession>A0A834TL14</accession>
<dbReference type="EMBL" id="JAAIUW010000007">
    <property type="protein sequence ID" value="KAF7822991.1"/>
    <property type="molecule type" value="Genomic_DNA"/>
</dbReference>
<sequence>MSLGVAMKFLIRYRPFTSIPPPIRGIFNFLGVLPCLNEIQMVRVRGSTRNHHRLGHPRRTNSHRDLTVCDSLKLWSLHTDESRDSSASSVSPPLDLELSRGIFYGKDFILFFFHIVAAVFFLQKFLG</sequence>
<gene>
    <name evidence="2" type="ORF">G2W53_021135</name>
</gene>
<evidence type="ECO:0000313" key="3">
    <source>
        <dbReference type="Proteomes" id="UP000634136"/>
    </source>
</evidence>
<reference evidence="2" key="1">
    <citation type="submission" date="2020-09" db="EMBL/GenBank/DDBJ databases">
        <title>Genome-Enabled Discovery of Anthraquinone Biosynthesis in Senna tora.</title>
        <authorList>
            <person name="Kang S.-H."/>
            <person name="Pandey R.P."/>
            <person name="Lee C.-M."/>
            <person name="Sim J.-S."/>
            <person name="Jeong J.-T."/>
            <person name="Choi B.-S."/>
            <person name="Jung M."/>
            <person name="Ginzburg D."/>
            <person name="Zhao K."/>
            <person name="Won S.Y."/>
            <person name="Oh T.-J."/>
            <person name="Yu Y."/>
            <person name="Kim N.-H."/>
            <person name="Lee O.R."/>
            <person name="Lee T.-H."/>
            <person name="Bashyal P."/>
            <person name="Kim T.-S."/>
            <person name="Lee W.-H."/>
            <person name="Kawkins C."/>
            <person name="Kim C.-K."/>
            <person name="Kim J.S."/>
            <person name="Ahn B.O."/>
            <person name="Rhee S.Y."/>
            <person name="Sohng J.K."/>
        </authorList>
    </citation>
    <scope>NUCLEOTIDE SEQUENCE</scope>
    <source>
        <tissue evidence="2">Leaf</tissue>
    </source>
</reference>
<keyword evidence="1" id="KW-0472">Membrane</keyword>
<dbReference type="AlphaFoldDB" id="A0A834TL14"/>
<dbReference type="Proteomes" id="UP000634136">
    <property type="component" value="Unassembled WGS sequence"/>
</dbReference>
<keyword evidence="1" id="KW-0812">Transmembrane</keyword>
<keyword evidence="1" id="KW-1133">Transmembrane helix</keyword>
<comment type="caution">
    <text evidence="2">The sequence shown here is derived from an EMBL/GenBank/DDBJ whole genome shotgun (WGS) entry which is preliminary data.</text>
</comment>
<feature type="transmembrane region" description="Helical" evidence="1">
    <location>
        <begin position="108"/>
        <end position="126"/>
    </location>
</feature>
<evidence type="ECO:0000313" key="2">
    <source>
        <dbReference type="EMBL" id="KAF7822991.1"/>
    </source>
</evidence>
<evidence type="ECO:0000256" key="1">
    <source>
        <dbReference type="SAM" id="Phobius"/>
    </source>
</evidence>
<name>A0A834TL14_9FABA</name>
<keyword evidence="3" id="KW-1185">Reference proteome</keyword>
<protein>
    <submittedName>
        <fullName evidence="2">Uncharacterized protein</fullName>
    </submittedName>
</protein>
<organism evidence="2 3">
    <name type="scientific">Senna tora</name>
    <dbReference type="NCBI Taxonomy" id="362788"/>
    <lineage>
        <taxon>Eukaryota</taxon>
        <taxon>Viridiplantae</taxon>
        <taxon>Streptophyta</taxon>
        <taxon>Embryophyta</taxon>
        <taxon>Tracheophyta</taxon>
        <taxon>Spermatophyta</taxon>
        <taxon>Magnoliopsida</taxon>
        <taxon>eudicotyledons</taxon>
        <taxon>Gunneridae</taxon>
        <taxon>Pentapetalae</taxon>
        <taxon>rosids</taxon>
        <taxon>fabids</taxon>
        <taxon>Fabales</taxon>
        <taxon>Fabaceae</taxon>
        <taxon>Caesalpinioideae</taxon>
        <taxon>Cassia clade</taxon>
        <taxon>Senna</taxon>
    </lineage>
</organism>